<evidence type="ECO:0000313" key="2">
    <source>
        <dbReference type="Proteomes" id="UP000266292"/>
    </source>
</evidence>
<dbReference type="STRING" id="709015.GCA_000472485_03011"/>
<dbReference type="Proteomes" id="UP000266292">
    <property type="component" value="Chromosome"/>
</dbReference>
<dbReference type="KEGG" id="pact:CA264_14905"/>
<dbReference type="InterPro" id="IPR013783">
    <property type="entry name" value="Ig-like_fold"/>
</dbReference>
<organism evidence="1 2">
    <name type="scientific">Pontibacter actiniarum</name>
    <dbReference type="NCBI Taxonomy" id="323450"/>
    <lineage>
        <taxon>Bacteria</taxon>
        <taxon>Pseudomonadati</taxon>
        <taxon>Bacteroidota</taxon>
        <taxon>Cytophagia</taxon>
        <taxon>Cytophagales</taxon>
        <taxon>Hymenobacteraceae</taxon>
        <taxon>Pontibacter</taxon>
    </lineage>
</organism>
<dbReference type="Gene3D" id="2.60.40.10">
    <property type="entry name" value="Immunoglobulins"/>
    <property type="match status" value="1"/>
</dbReference>
<evidence type="ECO:0000313" key="1">
    <source>
        <dbReference type="EMBL" id="ARS36602.1"/>
    </source>
</evidence>
<dbReference type="OrthoDB" id="876123at2"/>
<dbReference type="RefSeq" id="WP_025608194.1">
    <property type="nucleotide sequence ID" value="NZ_CP021235.1"/>
</dbReference>
<reference evidence="2" key="1">
    <citation type="submission" date="2017-05" db="EMBL/GenBank/DDBJ databases">
        <authorList>
            <person name="Ray J."/>
            <person name="Price M."/>
            <person name="Deutschbauer A."/>
        </authorList>
    </citation>
    <scope>NUCLEOTIDE SEQUENCE [LARGE SCALE GENOMIC DNA]</scope>
    <source>
        <strain evidence="2">DSM 19842</strain>
    </source>
</reference>
<name>A0A1X9YUT9_9BACT</name>
<dbReference type="EMBL" id="CP021235">
    <property type="protein sequence ID" value="ARS36602.1"/>
    <property type="molecule type" value="Genomic_DNA"/>
</dbReference>
<gene>
    <name evidence="1" type="ORF">CA264_14905</name>
</gene>
<dbReference type="AlphaFoldDB" id="A0A1X9YUT9"/>
<keyword evidence="2" id="KW-1185">Reference proteome</keyword>
<accession>A0A1X9YUT9</accession>
<sequence>MKTSTLLTFLIPILFLLLMPFGRAKAQTVAVCEYADECIFVAYEAVQESAPNAGTLLVVLNATLLNSGNCSNIDGMIFVPVGGVPVLRTRAQLAASPFVELLVNRDLFVSTPDVVVSTFTYLQFFGFRIPIPTEIVDLQARLDSNDPCLSITPLPVELISFSGVASANGVALQWSTASEENNSHFEVERSADGKQFEQIGSVQGHGTSSVMQRYRHLDSRPLPGQNYYRLKQVDYDGQFEYSKVIAVATAEGLAKQLQIMLSPNPCRNGDCNVSLIVPYQQREVLVQLQDLSGRVLFEQNLAGEDAELQLSQQQLQNLRGMFILSAKSGQEVVRQRVVLE</sequence>
<evidence type="ECO:0008006" key="3">
    <source>
        <dbReference type="Google" id="ProtNLM"/>
    </source>
</evidence>
<proteinExistence type="predicted"/>
<protein>
    <recommendedName>
        <fullName evidence="3">T9SS C-terminal target domain-containing protein</fullName>
    </recommendedName>
</protein>